<dbReference type="EMBL" id="JACGWO010000009">
    <property type="protein sequence ID" value="KAK4418627.1"/>
    <property type="molecule type" value="Genomic_DNA"/>
</dbReference>
<dbReference type="AlphaFoldDB" id="A0AAE1XVA7"/>
<feature type="region of interest" description="Disordered" evidence="4">
    <location>
        <begin position="1"/>
        <end position="42"/>
    </location>
</feature>
<name>A0AAE1XVA7_9LAMI</name>
<dbReference type="SUPFAM" id="SSF46988">
    <property type="entry name" value="Tubulin chaperone cofactor A"/>
    <property type="match status" value="1"/>
</dbReference>
<dbReference type="GO" id="GO:0048487">
    <property type="term" value="F:beta-tubulin binding"/>
    <property type="evidence" value="ECO:0007669"/>
    <property type="project" value="InterPro"/>
</dbReference>
<keyword evidence="6" id="KW-1185">Reference proteome</keyword>
<organism evidence="5 6">
    <name type="scientific">Sesamum alatum</name>
    <dbReference type="NCBI Taxonomy" id="300844"/>
    <lineage>
        <taxon>Eukaryota</taxon>
        <taxon>Viridiplantae</taxon>
        <taxon>Streptophyta</taxon>
        <taxon>Embryophyta</taxon>
        <taxon>Tracheophyta</taxon>
        <taxon>Spermatophyta</taxon>
        <taxon>Magnoliopsida</taxon>
        <taxon>eudicotyledons</taxon>
        <taxon>Gunneridae</taxon>
        <taxon>Pentapetalae</taxon>
        <taxon>asterids</taxon>
        <taxon>lamiids</taxon>
        <taxon>Lamiales</taxon>
        <taxon>Pedaliaceae</taxon>
        <taxon>Sesamum</taxon>
    </lineage>
</organism>
<feature type="compositionally biased region" description="Basic and acidic residues" evidence="4">
    <location>
        <begin position="13"/>
        <end position="23"/>
    </location>
</feature>
<dbReference type="GO" id="GO:0007021">
    <property type="term" value="P:tubulin complex assembly"/>
    <property type="evidence" value="ECO:0007669"/>
    <property type="project" value="UniProtKB-UniRule"/>
</dbReference>
<reference evidence="5" key="1">
    <citation type="submission" date="2020-06" db="EMBL/GenBank/DDBJ databases">
        <authorList>
            <person name="Li T."/>
            <person name="Hu X."/>
            <person name="Zhang T."/>
            <person name="Song X."/>
            <person name="Zhang H."/>
            <person name="Dai N."/>
            <person name="Sheng W."/>
            <person name="Hou X."/>
            <person name="Wei L."/>
        </authorList>
    </citation>
    <scope>NUCLEOTIDE SEQUENCE</scope>
    <source>
        <strain evidence="5">3651</strain>
        <tissue evidence="5">Leaf</tissue>
    </source>
</reference>
<evidence type="ECO:0000256" key="4">
    <source>
        <dbReference type="SAM" id="MobiDB-lite"/>
    </source>
</evidence>
<comment type="subunit">
    <text evidence="3">Supercomplex made of cofactors A to E. Cofactors A and D function by capturing and stabilizing tubulin in a quasi-native conformation. Cofactor E binds to the cofactor D-tubulin complex; interaction with cofactor C then causes the release of tubulin polypeptides that are committed to the native state.</text>
</comment>
<accession>A0AAE1XVA7</accession>
<dbReference type="Pfam" id="PF02970">
    <property type="entry name" value="TBCA"/>
    <property type="match status" value="1"/>
</dbReference>
<sequence length="118" mass="13141">MNVQENSEGAALLREREVERERPPTLPIRRPKASTRMTSSSSCSSSCTLLLICLFVENVLAESRMMIPDCHKRLEAARGDLKGTLVELEESGHKNGLEVDDARSIITEVEQLLQSSED</sequence>
<dbReference type="Proteomes" id="UP001293254">
    <property type="component" value="Unassembled WGS sequence"/>
</dbReference>
<proteinExistence type="inferred from homology"/>
<dbReference type="GO" id="GO:0005829">
    <property type="term" value="C:cytosol"/>
    <property type="evidence" value="ECO:0007669"/>
    <property type="project" value="TreeGrafter"/>
</dbReference>
<dbReference type="PANTHER" id="PTHR21500:SF0">
    <property type="entry name" value="TUBULIN-SPECIFIC CHAPERONE A"/>
    <property type="match status" value="1"/>
</dbReference>
<dbReference type="PANTHER" id="PTHR21500">
    <property type="entry name" value="TUBULIN-SPECIFIC CHAPERONE A"/>
    <property type="match status" value="1"/>
</dbReference>
<comment type="caution">
    <text evidence="5">The sequence shown here is derived from an EMBL/GenBank/DDBJ whole genome shotgun (WGS) entry which is preliminary data.</text>
</comment>
<dbReference type="InterPro" id="IPR036126">
    <property type="entry name" value="TBCA_sf"/>
</dbReference>
<evidence type="ECO:0000256" key="3">
    <source>
        <dbReference type="RuleBase" id="RU364030"/>
    </source>
</evidence>
<dbReference type="Gene3D" id="1.20.58.90">
    <property type="match status" value="1"/>
</dbReference>
<comment type="similarity">
    <text evidence="1 3">Belongs to the TBCA family.</text>
</comment>
<dbReference type="GO" id="GO:0005874">
    <property type="term" value="C:microtubule"/>
    <property type="evidence" value="ECO:0007669"/>
    <property type="project" value="UniProtKB-KW"/>
</dbReference>
<dbReference type="GO" id="GO:0007023">
    <property type="term" value="P:post-chaperonin tubulin folding pathway"/>
    <property type="evidence" value="ECO:0007669"/>
    <property type="project" value="UniProtKB-UniRule"/>
</dbReference>
<reference evidence="5" key="2">
    <citation type="journal article" date="2024" name="Plant">
        <title>Genomic evolution and insights into agronomic trait innovations of Sesamum species.</title>
        <authorList>
            <person name="Miao H."/>
            <person name="Wang L."/>
            <person name="Qu L."/>
            <person name="Liu H."/>
            <person name="Sun Y."/>
            <person name="Le M."/>
            <person name="Wang Q."/>
            <person name="Wei S."/>
            <person name="Zheng Y."/>
            <person name="Lin W."/>
            <person name="Duan Y."/>
            <person name="Cao H."/>
            <person name="Xiong S."/>
            <person name="Wang X."/>
            <person name="Wei L."/>
            <person name="Li C."/>
            <person name="Ma Q."/>
            <person name="Ju M."/>
            <person name="Zhao R."/>
            <person name="Li G."/>
            <person name="Mu C."/>
            <person name="Tian Q."/>
            <person name="Mei H."/>
            <person name="Zhang T."/>
            <person name="Gao T."/>
            <person name="Zhang H."/>
        </authorList>
    </citation>
    <scope>NUCLEOTIDE SEQUENCE</scope>
    <source>
        <strain evidence="5">3651</strain>
    </source>
</reference>
<dbReference type="InterPro" id="IPR004226">
    <property type="entry name" value="TBCA"/>
</dbReference>
<evidence type="ECO:0000313" key="6">
    <source>
        <dbReference type="Proteomes" id="UP001293254"/>
    </source>
</evidence>
<keyword evidence="3" id="KW-0963">Cytoplasm</keyword>
<evidence type="ECO:0000313" key="5">
    <source>
        <dbReference type="EMBL" id="KAK4418627.1"/>
    </source>
</evidence>
<protein>
    <recommendedName>
        <fullName evidence="3">Tubulin-specific chaperone A</fullName>
    </recommendedName>
</protein>
<evidence type="ECO:0000256" key="1">
    <source>
        <dbReference type="ARBA" id="ARBA00006806"/>
    </source>
</evidence>
<keyword evidence="3" id="KW-0493">Microtubule</keyword>
<comment type="subcellular location">
    <subcellularLocation>
        <location evidence="3">Cytoplasm</location>
        <location evidence="3">Cytoskeleton</location>
    </subcellularLocation>
</comment>
<evidence type="ECO:0000256" key="2">
    <source>
        <dbReference type="ARBA" id="ARBA00023186"/>
    </source>
</evidence>
<keyword evidence="3" id="KW-0206">Cytoskeleton</keyword>
<gene>
    <name evidence="5" type="ORF">Salat_2275500</name>
</gene>
<keyword evidence="2 3" id="KW-0143">Chaperone</keyword>